<dbReference type="InterPro" id="IPR029063">
    <property type="entry name" value="SAM-dependent_MTases_sf"/>
</dbReference>
<dbReference type="Proteomes" id="UP001500945">
    <property type="component" value="Unassembled WGS sequence"/>
</dbReference>
<evidence type="ECO:0000259" key="1">
    <source>
        <dbReference type="Pfam" id="PF13649"/>
    </source>
</evidence>
<evidence type="ECO:0000313" key="3">
    <source>
        <dbReference type="Proteomes" id="UP001500945"/>
    </source>
</evidence>
<dbReference type="InterPro" id="IPR041698">
    <property type="entry name" value="Methyltransf_25"/>
</dbReference>
<dbReference type="SUPFAM" id="SSF53335">
    <property type="entry name" value="S-adenosyl-L-methionine-dependent methyltransferases"/>
    <property type="match status" value="1"/>
</dbReference>
<gene>
    <name evidence="2" type="ORF">GCM10023168_29490</name>
</gene>
<dbReference type="Pfam" id="PF13649">
    <property type="entry name" value="Methyltransf_25"/>
    <property type="match status" value="1"/>
</dbReference>
<feature type="domain" description="Methyltransferase" evidence="1">
    <location>
        <begin position="144"/>
        <end position="237"/>
    </location>
</feature>
<reference evidence="3" key="1">
    <citation type="journal article" date="2019" name="Int. J. Syst. Evol. Microbiol.">
        <title>The Global Catalogue of Microorganisms (GCM) 10K type strain sequencing project: providing services to taxonomists for standard genome sequencing and annotation.</title>
        <authorList>
            <consortium name="The Broad Institute Genomics Platform"/>
            <consortium name="The Broad Institute Genome Sequencing Center for Infectious Disease"/>
            <person name="Wu L."/>
            <person name="Ma J."/>
        </authorList>
    </citation>
    <scope>NUCLEOTIDE SEQUENCE [LARGE SCALE GENOMIC DNA]</scope>
    <source>
        <strain evidence="3">JCM 17809</strain>
    </source>
</reference>
<comment type="caution">
    <text evidence="2">The sequence shown here is derived from an EMBL/GenBank/DDBJ whole genome shotgun (WGS) entry which is preliminary data.</text>
</comment>
<organism evidence="2 3">
    <name type="scientific">Fodinibacter luteus</name>
    <dbReference type="NCBI Taxonomy" id="552064"/>
    <lineage>
        <taxon>Bacteria</taxon>
        <taxon>Bacillati</taxon>
        <taxon>Actinomycetota</taxon>
        <taxon>Actinomycetes</taxon>
        <taxon>Micrococcales</taxon>
        <taxon>Intrasporangiaceae</taxon>
        <taxon>Fodinibacter (ex Wang et al. 2009)</taxon>
    </lineage>
</organism>
<protein>
    <recommendedName>
        <fullName evidence="1">Methyltransferase domain-containing protein</fullName>
    </recommendedName>
</protein>
<dbReference type="Gene3D" id="3.40.50.150">
    <property type="entry name" value="Vaccinia Virus protein VP39"/>
    <property type="match status" value="1"/>
</dbReference>
<keyword evidence="3" id="KW-1185">Reference proteome</keyword>
<accession>A0ABP8KM62</accession>
<proteinExistence type="predicted"/>
<evidence type="ECO:0000313" key="2">
    <source>
        <dbReference type="EMBL" id="GAA4410121.1"/>
    </source>
</evidence>
<name>A0ABP8KM62_9MICO</name>
<dbReference type="EMBL" id="BAABGM010000019">
    <property type="protein sequence ID" value="GAA4410121.1"/>
    <property type="molecule type" value="Genomic_DNA"/>
</dbReference>
<dbReference type="CDD" id="cd02440">
    <property type="entry name" value="AdoMet_MTases"/>
    <property type="match status" value="1"/>
</dbReference>
<sequence>MPERPRADPRDQVDVVAALGRLGTLGGWDRVRAGEALEGLDRVDADLLLAAGILGRDGAGRYTVIDDDLVDVDGASVSHAIVAQLRRALEHTERRSAGWDGAHPATVLSQGRASRPVADYLARELLPRMPGSQAALQSGMSRFLDVGVGVAAIAARLCQIYPGLGCVGIDVLPEVLGLAANELTALGLADRVELRVQSVSELEDEEVFDLAWLPQPFIPRAALEAGVPLVHRALRPNRWVVVPLAVGSASDPFEMAVFAHTAQMLGGGPIRVADAEDLLATAGFDQIISTSWRGQMLVLARRP</sequence>